<keyword evidence="1" id="KW-0106">Calcium</keyword>
<evidence type="ECO:0000259" key="3">
    <source>
        <dbReference type="PROSITE" id="PS50222"/>
    </source>
</evidence>
<dbReference type="OrthoDB" id="26525at2759"/>
<evidence type="ECO:0000256" key="2">
    <source>
        <dbReference type="SAM" id="MobiDB-lite"/>
    </source>
</evidence>
<dbReference type="Gramene" id="ESW16663">
    <property type="protein sequence ID" value="ESW16663"/>
    <property type="gene ID" value="PHAVU_007G175200g"/>
</dbReference>
<sequence length="144" mass="16110">KKKPRNSLFPCLTPTRPKPLPATPSLIGPSGPKDDNRLKDVFHHLTVSSCTSIPSSLTFRVINEFDSDGDELLDLRDSEKLMKQEESEEVEDVLGIAFDMFEVDECAAMIRPFDLDDNGFLDFHEFLSQLSLLCFASSLSSNNV</sequence>
<keyword evidence="5" id="KW-1185">Reference proteome</keyword>
<feature type="region of interest" description="Disordered" evidence="2">
    <location>
        <begin position="1"/>
        <end position="34"/>
    </location>
</feature>
<dbReference type="InterPro" id="IPR018247">
    <property type="entry name" value="EF_Hand_1_Ca_BS"/>
</dbReference>
<dbReference type="InterPro" id="IPR011992">
    <property type="entry name" value="EF-hand-dom_pair"/>
</dbReference>
<proteinExistence type="predicted"/>
<feature type="non-terminal residue" evidence="4">
    <location>
        <position position="1"/>
    </location>
</feature>
<dbReference type="PROSITE" id="PS00018">
    <property type="entry name" value="EF_HAND_1"/>
    <property type="match status" value="1"/>
</dbReference>
<name>V7BIA6_PHAVU</name>
<evidence type="ECO:0000256" key="1">
    <source>
        <dbReference type="ARBA" id="ARBA00022837"/>
    </source>
</evidence>
<dbReference type="Gene3D" id="1.10.238.10">
    <property type="entry name" value="EF-hand"/>
    <property type="match status" value="1"/>
</dbReference>
<dbReference type="GO" id="GO:0005509">
    <property type="term" value="F:calcium ion binding"/>
    <property type="evidence" value="ECO:0007669"/>
    <property type="project" value="InterPro"/>
</dbReference>
<gene>
    <name evidence="4" type="ORF">PHAVU_007G175200g</name>
</gene>
<dbReference type="InterPro" id="IPR002048">
    <property type="entry name" value="EF_hand_dom"/>
</dbReference>
<dbReference type="STRING" id="3885.V7BIA6"/>
<feature type="domain" description="EF-hand" evidence="3">
    <location>
        <begin position="101"/>
        <end position="136"/>
    </location>
</feature>
<evidence type="ECO:0000313" key="5">
    <source>
        <dbReference type="Proteomes" id="UP000000226"/>
    </source>
</evidence>
<dbReference type="Proteomes" id="UP000000226">
    <property type="component" value="Chromosome 7"/>
</dbReference>
<evidence type="ECO:0000313" key="4">
    <source>
        <dbReference type="EMBL" id="ESW16663.1"/>
    </source>
</evidence>
<reference evidence="5" key="1">
    <citation type="journal article" date="2014" name="Nat. Genet.">
        <title>A reference genome for common bean and genome-wide analysis of dual domestications.</title>
        <authorList>
            <person name="Schmutz J."/>
            <person name="McClean P.E."/>
            <person name="Mamidi S."/>
            <person name="Wu G.A."/>
            <person name="Cannon S.B."/>
            <person name="Grimwood J."/>
            <person name="Jenkins J."/>
            <person name="Shu S."/>
            <person name="Song Q."/>
            <person name="Chavarro C."/>
            <person name="Torres-Torres M."/>
            <person name="Geffroy V."/>
            <person name="Moghaddam S.M."/>
            <person name="Gao D."/>
            <person name="Abernathy B."/>
            <person name="Barry K."/>
            <person name="Blair M."/>
            <person name="Brick M.A."/>
            <person name="Chovatia M."/>
            <person name="Gepts P."/>
            <person name="Goodstein D.M."/>
            <person name="Gonzales M."/>
            <person name="Hellsten U."/>
            <person name="Hyten D.L."/>
            <person name="Jia G."/>
            <person name="Kelly J.D."/>
            <person name="Kudrna D."/>
            <person name="Lee R."/>
            <person name="Richard M.M."/>
            <person name="Miklas P.N."/>
            <person name="Osorno J.M."/>
            <person name="Rodrigues J."/>
            <person name="Thareau V."/>
            <person name="Urrea C.A."/>
            <person name="Wang M."/>
            <person name="Yu Y."/>
            <person name="Zhang M."/>
            <person name="Wing R.A."/>
            <person name="Cregan P.B."/>
            <person name="Rokhsar D.S."/>
            <person name="Jackson S.A."/>
        </authorList>
    </citation>
    <scope>NUCLEOTIDE SEQUENCE [LARGE SCALE GENOMIC DNA]</scope>
    <source>
        <strain evidence="5">cv. G19833</strain>
    </source>
</reference>
<protein>
    <recommendedName>
        <fullName evidence="3">EF-hand domain-containing protein</fullName>
    </recommendedName>
</protein>
<organism evidence="4 5">
    <name type="scientific">Phaseolus vulgaris</name>
    <name type="common">Kidney bean</name>
    <name type="synonym">French bean</name>
    <dbReference type="NCBI Taxonomy" id="3885"/>
    <lineage>
        <taxon>Eukaryota</taxon>
        <taxon>Viridiplantae</taxon>
        <taxon>Streptophyta</taxon>
        <taxon>Embryophyta</taxon>
        <taxon>Tracheophyta</taxon>
        <taxon>Spermatophyta</taxon>
        <taxon>Magnoliopsida</taxon>
        <taxon>eudicotyledons</taxon>
        <taxon>Gunneridae</taxon>
        <taxon>Pentapetalae</taxon>
        <taxon>rosids</taxon>
        <taxon>fabids</taxon>
        <taxon>Fabales</taxon>
        <taxon>Fabaceae</taxon>
        <taxon>Papilionoideae</taxon>
        <taxon>50 kb inversion clade</taxon>
        <taxon>NPAAA clade</taxon>
        <taxon>indigoferoid/millettioid clade</taxon>
        <taxon>Phaseoleae</taxon>
        <taxon>Phaseolus</taxon>
    </lineage>
</organism>
<dbReference type="AlphaFoldDB" id="V7BIA6"/>
<dbReference type="SUPFAM" id="SSF47473">
    <property type="entry name" value="EF-hand"/>
    <property type="match status" value="1"/>
</dbReference>
<dbReference type="EMBL" id="CM002294">
    <property type="protein sequence ID" value="ESW16663.1"/>
    <property type="molecule type" value="Genomic_DNA"/>
</dbReference>
<accession>V7BIA6</accession>
<dbReference type="PROSITE" id="PS50222">
    <property type="entry name" value="EF_HAND_2"/>
    <property type="match status" value="1"/>
</dbReference>